<evidence type="ECO:0000256" key="5">
    <source>
        <dbReference type="SAM" id="MobiDB-lite"/>
    </source>
</evidence>
<reference evidence="9" key="1">
    <citation type="journal article" date="2019" name="Int. J. Syst. Evol. Microbiol.">
        <title>The Global Catalogue of Microorganisms (GCM) 10K type strain sequencing project: providing services to taxonomists for standard genome sequencing and annotation.</title>
        <authorList>
            <consortium name="The Broad Institute Genomics Platform"/>
            <consortium name="The Broad Institute Genome Sequencing Center for Infectious Disease"/>
            <person name="Wu L."/>
            <person name="Ma J."/>
        </authorList>
    </citation>
    <scope>NUCLEOTIDE SEQUENCE [LARGE SCALE GENOMIC DNA]</scope>
    <source>
        <strain evidence="9">JCM 31696</strain>
    </source>
</reference>
<dbReference type="InterPro" id="IPR000064">
    <property type="entry name" value="NLP_P60_dom"/>
</dbReference>
<dbReference type="PANTHER" id="PTHR47359:SF3">
    <property type="entry name" value="NLP_P60 DOMAIN-CONTAINING PROTEIN-RELATED"/>
    <property type="match status" value="1"/>
</dbReference>
<gene>
    <name evidence="8" type="ORF">ACFQ07_32765</name>
</gene>
<evidence type="ECO:0000259" key="7">
    <source>
        <dbReference type="PROSITE" id="PS51935"/>
    </source>
</evidence>
<sequence>MTSSNDTGTVHLAVTAGIGALLVLIAVFLGAGATITDTLASCHPAPGTSREAEGGIPSDYLTLYRNSGKQTGIPWNILAAIGKVESDHGRNNPSSSGVRSGSNWAGAAGPMQIGIGGKATNNWGGPPRHRADHSSSGYATDGNHDGWANVYDPADAIPAAASMLKDHGAPGDIRRALYAYNPSSDYVELVLNWAGRYADSPALQTASNSSACQPELAAAPASGTATAKVIAYAQAQLGKPYIWGAEGPDAYDCSGLTMMAYRAADIPIPRTTFAQWRHGTHIPKGQQQPGDLVFFNSGPGSSTDNPGHVGVVLDDQKMINARCTTCRPGIAVQNYAQRDDLAGFVRPTTER</sequence>
<dbReference type="PROSITE" id="PS51935">
    <property type="entry name" value="NLPC_P60"/>
    <property type="match status" value="1"/>
</dbReference>
<proteinExistence type="inferred from homology"/>
<keyword evidence="4" id="KW-0788">Thiol protease</keyword>
<dbReference type="InterPro" id="IPR023346">
    <property type="entry name" value="Lysozyme-like_dom_sf"/>
</dbReference>
<keyword evidence="6" id="KW-0472">Membrane</keyword>
<comment type="similarity">
    <text evidence="1">Belongs to the peptidase C40 family.</text>
</comment>
<feature type="region of interest" description="Disordered" evidence="5">
    <location>
        <begin position="115"/>
        <end position="139"/>
    </location>
</feature>
<evidence type="ECO:0000256" key="6">
    <source>
        <dbReference type="SAM" id="Phobius"/>
    </source>
</evidence>
<keyword evidence="2" id="KW-0645">Protease</keyword>
<name>A0ABW3CR64_9ACTN</name>
<evidence type="ECO:0000256" key="3">
    <source>
        <dbReference type="ARBA" id="ARBA00022801"/>
    </source>
</evidence>
<accession>A0ABW3CR64</accession>
<evidence type="ECO:0000256" key="2">
    <source>
        <dbReference type="ARBA" id="ARBA00022670"/>
    </source>
</evidence>
<dbReference type="InterPro" id="IPR051794">
    <property type="entry name" value="PG_Endopeptidase_C40"/>
</dbReference>
<feature type="transmembrane region" description="Helical" evidence="6">
    <location>
        <begin position="12"/>
        <end position="35"/>
    </location>
</feature>
<dbReference type="EMBL" id="JBHTIR010004341">
    <property type="protein sequence ID" value="MFD0857045.1"/>
    <property type="molecule type" value="Genomic_DNA"/>
</dbReference>
<evidence type="ECO:0000256" key="1">
    <source>
        <dbReference type="ARBA" id="ARBA00007074"/>
    </source>
</evidence>
<evidence type="ECO:0000313" key="8">
    <source>
        <dbReference type="EMBL" id="MFD0857045.1"/>
    </source>
</evidence>
<keyword evidence="9" id="KW-1185">Reference proteome</keyword>
<dbReference type="InterPro" id="IPR038765">
    <property type="entry name" value="Papain-like_cys_pep_sf"/>
</dbReference>
<keyword evidence="3" id="KW-0378">Hydrolase</keyword>
<dbReference type="Pfam" id="PF00877">
    <property type="entry name" value="NLPC_P60"/>
    <property type="match status" value="1"/>
</dbReference>
<evidence type="ECO:0000313" key="9">
    <source>
        <dbReference type="Proteomes" id="UP001597083"/>
    </source>
</evidence>
<dbReference type="SUPFAM" id="SSF53955">
    <property type="entry name" value="Lysozyme-like"/>
    <property type="match status" value="1"/>
</dbReference>
<keyword evidence="6" id="KW-0812">Transmembrane</keyword>
<organism evidence="8 9">
    <name type="scientific">Actinomadura adrarensis</name>
    <dbReference type="NCBI Taxonomy" id="1819600"/>
    <lineage>
        <taxon>Bacteria</taxon>
        <taxon>Bacillati</taxon>
        <taxon>Actinomycetota</taxon>
        <taxon>Actinomycetes</taxon>
        <taxon>Streptosporangiales</taxon>
        <taxon>Thermomonosporaceae</taxon>
        <taxon>Actinomadura</taxon>
    </lineage>
</organism>
<evidence type="ECO:0000256" key="4">
    <source>
        <dbReference type="ARBA" id="ARBA00022807"/>
    </source>
</evidence>
<dbReference type="Gene3D" id="1.10.530.10">
    <property type="match status" value="1"/>
</dbReference>
<dbReference type="Gene3D" id="3.90.1720.10">
    <property type="entry name" value="endopeptidase domain like (from Nostoc punctiforme)"/>
    <property type="match status" value="1"/>
</dbReference>
<comment type="caution">
    <text evidence="8">The sequence shown here is derived from an EMBL/GenBank/DDBJ whole genome shotgun (WGS) entry which is preliminary data.</text>
</comment>
<dbReference type="PANTHER" id="PTHR47359">
    <property type="entry name" value="PEPTIDOGLYCAN DL-ENDOPEPTIDASE CWLO"/>
    <property type="match status" value="1"/>
</dbReference>
<keyword evidence="6" id="KW-1133">Transmembrane helix</keyword>
<protein>
    <submittedName>
        <fullName evidence="8">NlpC/P60 family protein</fullName>
    </submittedName>
</protein>
<feature type="domain" description="NlpC/P60" evidence="7">
    <location>
        <begin position="223"/>
        <end position="351"/>
    </location>
</feature>
<dbReference type="SUPFAM" id="SSF54001">
    <property type="entry name" value="Cysteine proteinases"/>
    <property type="match status" value="1"/>
</dbReference>
<dbReference type="Proteomes" id="UP001597083">
    <property type="component" value="Unassembled WGS sequence"/>
</dbReference>